<dbReference type="PATRIC" id="fig|1300345.3.peg.447"/>
<gene>
    <name evidence="2" type="ORF">LF41_1128</name>
</gene>
<dbReference type="STRING" id="1300345.LF41_1128"/>
<feature type="transmembrane region" description="Helical" evidence="1">
    <location>
        <begin position="88"/>
        <end position="108"/>
    </location>
</feature>
<dbReference type="Proteomes" id="UP000030518">
    <property type="component" value="Unassembled WGS sequence"/>
</dbReference>
<dbReference type="RefSeq" id="WP_036165101.1">
    <property type="nucleotide sequence ID" value="NZ_JRKJ01000002.1"/>
</dbReference>
<evidence type="ECO:0000256" key="1">
    <source>
        <dbReference type="SAM" id="Phobius"/>
    </source>
</evidence>
<dbReference type="OrthoDB" id="160187at2"/>
<protein>
    <submittedName>
        <fullName evidence="2">Uncharacterized protein</fullName>
    </submittedName>
</protein>
<comment type="caution">
    <text evidence="2">The sequence shown here is derived from an EMBL/GenBank/DDBJ whole genome shotgun (WGS) entry which is preliminary data.</text>
</comment>
<reference evidence="2 3" key="1">
    <citation type="submission" date="2014-09" db="EMBL/GenBank/DDBJ databases">
        <title>Genome sequences of Lysobacter dokdonensis DS-58.</title>
        <authorList>
            <person name="Kim J.F."/>
            <person name="Kwak M.-J."/>
        </authorList>
    </citation>
    <scope>NUCLEOTIDE SEQUENCE [LARGE SCALE GENOMIC DNA]</scope>
    <source>
        <strain evidence="2 3">DS-58</strain>
    </source>
</reference>
<keyword evidence="1" id="KW-0472">Membrane</keyword>
<name>A0A0A2WK73_9GAMM</name>
<dbReference type="EMBL" id="JRKJ01000002">
    <property type="protein sequence ID" value="KGQ20591.1"/>
    <property type="molecule type" value="Genomic_DNA"/>
</dbReference>
<dbReference type="AlphaFoldDB" id="A0A0A2WK73"/>
<organism evidence="2 3">
    <name type="scientific">Lysobacter dokdonensis DS-58</name>
    <dbReference type="NCBI Taxonomy" id="1300345"/>
    <lineage>
        <taxon>Bacteria</taxon>
        <taxon>Pseudomonadati</taxon>
        <taxon>Pseudomonadota</taxon>
        <taxon>Gammaproteobacteria</taxon>
        <taxon>Lysobacterales</taxon>
        <taxon>Lysobacteraceae</taxon>
        <taxon>Noviluteimonas</taxon>
    </lineage>
</organism>
<accession>A0A0A2WK73</accession>
<keyword evidence="1" id="KW-0812">Transmembrane</keyword>
<dbReference type="eggNOG" id="ENOG5033J2X">
    <property type="taxonomic scope" value="Bacteria"/>
</dbReference>
<evidence type="ECO:0000313" key="2">
    <source>
        <dbReference type="EMBL" id="KGQ20591.1"/>
    </source>
</evidence>
<sequence>MILFGRGERTLGFNIHERHACERCACEQDFALGLKYRYGHFYHLFGWVFHKQYHLICPTCSHGWIVNAASAEELIGGNVIPFRHKSGWIVGVVLLHVVAIGVVLRVVAG</sequence>
<keyword evidence="1" id="KW-1133">Transmembrane helix</keyword>
<keyword evidence="3" id="KW-1185">Reference proteome</keyword>
<proteinExistence type="predicted"/>
<evidence type="ECO:0000313" key="3">
    <source>
        <dbReference type="Proteomes" id="UP000030518"/>
    </source>
</evidence>